<feature type="transmembrane region" description="Helical" evidence="1">
    <location>
        <begin position="41"/>
        <end position="59"/>
    </location>
</feature>
<gene>
    <name evidence="2" type="ORF">HPP92_009309</name>
</gene>
<evidence type="ECO:0000313" key="2">
    <source>
        <dbReference type="EMBL" id="KAG0487214.1"/>
    </source>
</evidence>
<keyword evidence="1" id="KW-0472">Membrane</keyword>
<feature type="transmembrane region" description="Helical" evidence="1">
    <location>
        <begin position="79"/>
        <end position="99"/>
    </location>
</feature>
<comment type="caution">
    <text evidence="2">The sequence shown here is derived from an EMBL/GenBank/DDBJ whole genome shotgun (WGS) entry which is preliminary data.</text>
</comment>
<dbReference type="Proteomes" id="UP000639772">
    <property type="component" value="Unassembled WGS sequence"/>
</dbReference>
<dbReference type="EMBL" id="JADCNM010000004">
    <property type="protein sequence ID" value="KAG0487214.1"/>
    <property type="molecule type" value="Genomic_DNA"/>
</dbReference>
<keyword evidence="1" id="KW-1133">Transmembrane helix</keyword>
<evidence type="ECO:0000256" key="1">
    <source>
        <dbReference type="SAM" id="Phobius"/>
    </source>
</evidence>
<protein>
    <submittedName>
        <fullName evidence="2">Uncharacterized protein</fullName>
    </submittedName>
</protein>
<reference evidence="2 3" key="1">
    <citation type="journal article" date="2020" name="Nat. Food">
        <title>A phased Vanilla planifolia genome enables genetic improvement of flavour and production.</title>
        <authorList>
            <person name="Hasing T."/>
            <person name="Tang H."/>
            <person name="Brym M."/>
            <person name="Khazi F."/>
            <person name="Huang T."/>
            <person name="Chambers A.H."/>
        </authorList>
    </citation>
    <scope>NUCLEOTIDE SEQUENCE [LARGE SCALE GENOMIC DNA]</scope>
    <source>
        <tissue evidence="2">Leaf</tissue>
    </source>
</reference>
<proteinExistence type="predicted"/>
<name>A0A835RE21_VANPL</name>
<accession>A0A835RE21</accession>
<keyword evidence="1" id="KW-0812">Transmembrane</keyword>
<evidence type="ECO:0000313" key="3">
    <source>
        <dbReference type="Proteomes" id="UP000639772"/>
    </source>
</evidence>
<dbReference type="AlphaFoldDB" id="A0A835RE21"/>
<feature type="transmembrane region" description="Helical" evidence="1">
    <location>
        <begin position="17"/>
        <end position="35"/>
    </location>
</feature>
<sequence length="128" mass="14725">MQEFAAARMTASRKREILGIGGMCGGVTNIIWLYFYVLPILLLILALNCARGCLTVGLFKVMHAHKNELLHFSYFKKDFFFFVVVSVFIFSIEYELYSAEVLSTMYSDLCFGFYMTFCVIKLPFAITF</sequence>
<organism evidence="2 3">
    <name type="scientific">Vanilla planifolia</name>
    <name type="common">Vanilla</name>
    <dbReference type="NCBI Taxonomy" id="51239"/>
    <lineage>
        <taxon>Eukaryota</taxon>
        <taxon>Viridiplantae</taxon>
        <taxon>Streptophyta</taxon>
        <taxon>Embryophyta</taxon>
        <taxon>Tracheophyta</taxon>
        <taxon>Spermatophyta</taxon>
        <taxon>Magnoliopsida</taxon>
        <taxon>Liliopsida</taxon>
        <taxon>Asparagales</taxon>
        <taxon>Orchidaceae</taxon>
        <taxon>Vanilloideae</taxon>
        <taxon>Vanilleae</taxon>
        <taxon>Vanilla</taxon>
    </lineage>
</organism>
<feature type="transmembrane region" description="Helical" evidence="1">
    <location>
        <begin position="105"/>
        <end position="126"/>
    </location>
</feature>